<protein>
    <submittedName>
        <fullName evidence="2">Uncharacterized protein</fullName>
    </submittedName>
</protein>
<comment type="caution">
    <text evidence="2">The sequence shown here is derived from an EMBL/GenBank/DDBJ whole genome shotgun (WGS) entry which is preliminary data.</text>
</comment>
<name>A0A409WZ54_9AGAR</name>
<dbReference type="STRING" id="181874.A0A409WZ54"/>
<feature type="compositionally biased region" description="Acidic residues" evidence="1">
    <location>
        <begin position="59"/>
        <end position="72"/>
    </location>
</feature>
<reference evidence="2 3" key="1">
    <citation type="journal article" date="2018" name="Evol. Lett.">
        <title>Horizontal gene cluster transfer increased hallucinogenic mushroom diversity.</title>
        <authorList>
            <person name="Reynolds H.T."/>
            <person name="Vijayakumar V."/>
            <person name="Gluck-Thaler E."/>
            <person name="Korotkin H.B."/>
            <person name="Matheny P.B."/>
            <person name="Slot J.C."/>
        </authorList>
    </citation>
    <scope>NUCLEOTIDE SEQUENCE [LARGE SCALE GENOMIC DNA]</scope>
    <source>
        <strain evidence="2 3">2629</strain>
    </source>
</reference>
<keyword evidence="3" id="KW-1185">Reference proteome</keyword>
<evidence type="ECO:0000256" key="1">
    <source>
        <dbReference type="SAM" id="MobiDB-lite"/>
    </source>
</evidence>
<evidence type="ECO:0000313" key="2">
    <source>
        <dbReference type="EMBL" id="PPQ83741.1"/>
    </source>
</evidence>
<dbReference type="EMBL" id="NHTK01004994">
    <property type="protein sequence ID" value="PPQ83741.1"/>
    <property type="molecule type" value="Genomic_DNA"/>
</dbReference>
<evidence type="ECO:0000313" key="3">
    <source>
        <dbReference type="Proteomes" id="UP000284842"/>
    </source>
</evidence>
<proteinExistence type="predicted"/>
<dbReference type="InParanoid" id="A0A409WZ54"/>
<organism evidence="2 3">
    <name type="scientific">Panaeolus cyanescens</name>
    <dbReference type="NCBI Taxonomy" id="181874"/>
    <lineage>
        <taxon>Eukaryota</taxon>
        <taxon>Fungi</taxon>
        <taxon>Dikarya</taxon>
        <taxon>Basidiomycota</taxon>
        <taxon>Agaricomycotina</taxon>
        <taxon>Agaricomycetes</taxon>
        <taxon>Agaricomycetidae</taxon>
        <taxon>Agaricales</taxon>
        <taxon>Agaricineae</taxon>
        <taxon>Galeropsidaceae</taxon>
        <taxon>Panaeolus</taxon>
    </lineage>
</organism>
<gene>
    <name evidence="2" type="ORF">CVT24_007640</name>
</gene>
<dbReference type="OrthoDB" id="2246127at2759"/>
<accession>A0A409WZ54</accession>
<feature type="region of interest" description="Disordered" evidence="1">
    <location>
        <begin position="57"/>
        <end position="88"/>
    </location>
</feature>
<dbReference type="Proteomes" id="UP000284842">
    <property type="component" value="Unassembled WGS sequence"/>
</dbReference>
<dbReference type="AlphaFoldDB" id="A0A409WZ54"/>
<sequence length="591" mass="67550">MDRRAQIQEEINALHLYKHTLLSHVPAAISSPSMELQDETDEDCTLTRIAANLHNLGIDGEDDQDDDSEMDGMDDRRRQVDDDDPDWYPHGSKTLGTFLIEDPTIIQVEAARLKYNYLDLVSQSDTPIHFSARGPVANVVMPHPTRKITKGKPAFCLRIMPWADDVSGNCSKQYNAHMNIYIANVNIPHRKLAQEYFVQFCSTSPHASSIEQFTALSEDLKSNEWRSAYDCKLQQEIIFQIHAHLLPADNPQQATESSTASSKARMWCRGDDLGGTDNHRETDEGYHSLFESGNPRMASETRATIRRQLETACLGVQDAVDQIQTEMGVKDEIASYWIPILIDKAKTMQKERFGSDVRLDKLKSDNRKDMKNQIKNEIQNELFEWLVSQTPGSVSITNDVVRSASDDIPQVQVNVGLDIQPGHHYSPLLDLKDLDPHRDTPCEILHTILLGINKYLWHETSKIWDKKKEEIFAQRLRSSSIDGLSIPALRAQYMVQYKNSLVGKHLKSLRQIGVFHLHNGLCSQEIFDLWKATGDLGALLWFPEIRDLDAYLEDLQILVNNVLDRWAIFDPSRIQYKYKLHILSHLKDDIR</sequence>
<dbReference type="PANTHER" id="PTHR31912">
    <property type="entry name" value="IP13529P"/>
    <property type="match status" value="1"/>
</dbReference>
<dbReference type="PANTHER" id="PTHR31912:SF34">
    <property type="entry name" value="NOTOCHORD-RELATED PROTEIN"/>
    <property type="match status" value="1"/>
</dbReference>